<evidence type="ECO:0000259" key="5">
    <source>
        <dbReference type="PROSITE" id="PS51918"/>
    </source>
</evidence>
<dbReference type="PROSITE" id="PS51918">
    <property type="entry name" value="RADICAL_SAM"/>
    <property type="match status" value="1"/>
</dbReference>
<dbReference type="InterPro" id="IPR058240">
    <property type="entry name" value="rSAM_sf"/>
</dbReference>
<dbReference type="GO" id="GO:0046872">
    <property type="term" value="F:metal ion binding"/>
    <property type="evidence" value="ECO:0007669"/>
    <property type="project" value="UniProtKB-KW"/>
</dbReference>
<evidence type="ECO:0000256" key="1">
    <source>
        <dbReference type="ARBA" id="ARBA00022691"/>
    </source>
</evidence>
<dbReference type="SUPFAM" id="SSF102114">
    <property type="entry name" value="Radical SAM enzymes"/>
    <property type="match status" value="1"/>
</dbReference>
<name>L7VVS9_9BACT</name>
<dbReference type="GO" id="GO:0003824">
    <property type="term" value="F:catalytic activity"/>
    <property type="evidence" value="ECO:0007669"/>
    <property type="project" value="InterPro"/>
</dbReference>
<dbReference type="EMBL" id="JX649871">
    <property type="protein sequence ID" value="AGC71411.1"/>
    <property type="molecule type" value="Genomic_DNA"/>
</dbReference>
<evidence type="ECO:0000256" key="2">
    <source>
        <dbReference type="ARBA" id="ARBA00022723"/>
    </source>
</evidence>
<dbReference type="Gene3D" id="3.20.20.70">
    <property type="entry name" value="Aldolase class I"/>
    <property type="match status" value="1"/>
</dbReference>
<keyword evidence="4" id="KW-0411">Iron-sulfur</keyword>
<evidence type="ECO:0000256" key="3">
    <source>
        <dbReference type="ARBA" id="ARBA00023004"/>
    </source>
</evidence>
<keyword evidence="2" id="KW-0479">Metal-binding</keyword>
<dbReference type="SFLD" id="SFLDS00029">
    <property type="entry name" value="Radical_SAM"/>
    <property type="match status" value="1"/>
</dbReference>
<proteinExistence type="predicted"/>
<dbReference type="InterPro" id="IPR013785">
    <property type="entry name" value="Aldolase_TIM"/>
</dbReference>
<dbReference type="InterPro" id="IPR006638">
    <property type="entry name" value="Elp3/MiaA/NifB-like_rSAM"/>
</dbReference>
<dbReference type="GO" id="GO:0051536">
    <property type="term" value="F:iron-sulfur cluster binding"/>
    <property type="evidence" value="ECO:0007669"/>
    <property type="project" value="UniProtKB-KW"/>
</dbReference>
<keyword evidence="1" id="KW-0949">S-adenosyl-L-methionine</keyword>
<evidence type="ECO:0000313" key="6">
    <source>
        <dbReference type="EMBL" id="AGC71411.1"/>
    </source>
</evidence>
<dbReference type="AlphaFoldDB" id="L7VVS9"/>
<dbReference type="InterPro" id="IPR007197">
    <property type="entry name" value="rSAM"/>
</dbReference>
<dbReference type="Pfam" id="PF04055">
    <property type="entry name" value="Radical_SAM"/>
    <property type="match status" value="1"/>
</dbReference>
<protein>
    <submittedName>
        <fullName evidence="6">Radical SAM domain protein</fullName>
    </submittedName>
</protein>
<feature type="domain" description="Radical SAM core" evidence="5">
    <location>
        <begin position="122"/>
        <end position="348"/>
    </location>
</feature>
<accession>L7VVS9</accession>
<sequence length="378" mass="41743">MNHLELRPEEQLKFELLASGIAIDDLAMDHIQVANGERVLTPADYASTSGIILRLDGHVWVNVPIATYNPNFVSAPSFTLTADTEGLRVVGNGFSVAAKFWLPPDYHGRTNSRGDPHSMYAFTHGDRVRVAPITGCAYTCKFCNLPYEFRYRRKDVEGIVEAIETARVDPVQPARHVLISGGTPRPEHYDFLREVYESVIVSFPDIPVDIMMVPIAEVLDVEWLAGLGVHELSINLEVYNDEIAKRLMPHKHRQGRDHLLEFVRHASSVLGSGRIRSMLMVGVEPMEDTLAAVSALVEAGCVPVLSPFRPDPSTPMRDAEPPSGQLLRETYMRAQEITKASGTALGPECGPCSHNTLTLVGPQANAQDEKLYDGPRLV</sequence>
<organism evidence="6">
    <name type="scientific">uncultured bacterium A1Q1_fos_1000</name>
    <dbReference type="NCBI Taxonomy" id="1256536"/>
    <lineage>
        <taxon>Bacteria</taxon>
        <taxon>environmental samples</taxon>
    </lineage>
</organism>
<keyword evidence="3" id="KW-0408">Iron</keyword>
<dbReference type="CDD" id="cd01335">
    <property type="entry name" value="Radical_SAM"/>
    <property type="match status" value="1"/>
</dbReference>
<evidence type="ECO:0000256" key="4">
    <source>
        <dbReference type="ARBA" id="ARBA00023014"/>
    </source>
</evidence>
<reference evidence="6" key="1">
    <citation type="submission" date="2012-09" db="EMBL/GenBank/DDBJ databases">
        <title>Metagenomic Characterization of a Microbial Community in Wastewater Detects High Levels of Antibiotic Resistance.</title>
        <authorList>
            <person name="Abrams M."/>
            <person name="Caldwell A."/>
            <person name="Vandaei E."/>
            <person name="Lee W."/>
            <person name="Perrott J."/>
            <person name="Khan S.Y."/>
            <person name="Ta J."/>
            <person name="Romero D."/>
            <person name="Nguyen V."/>
            <person name="Pourmand N."/>
            <person name="Ouverney C.C."/>
        </authorList>
    </citation>
    <scope>NUCLEOTIDE SEQUENCE</scope>
</reference>
<dbReference type="SMART" id="SM00729">
    <property type="entry name" value="Elp3"/>
    <property type="match status" value="1"/>
</dbReference>